<keyword evidence="1" id="KW-0732">Signal</keyword>
<dbReference type="InterPro" id="IPR005624">
    <property type="entry name" value="PduO/GlcC-like"/>
</dbReference>
<dbReference type="EMBL" id="WNKQ01000015">
    <property type="protein sequence ID" value="KAF5846820.1"/>
    <property type="molecule type" value="Genomic_DNA"/>
</dbReference>
<gene>
    <name evidence="2" type="ORF">GGP41_004852</name>
</gene>
<dbReference type="InterPro" id="IPR038084">
    <property type="entry name" value="PduO/GlcC-like_sf"/>
</dbReference>
<organism evidence="2 3">
    <name type="scientific">Cochliobolus sativus</name>
    <name type="common">Common root rot and spot blotch fungus</name>
    <name type="synonym">Bipolaris sorokiniana</name>
    <dbReference type="NCBI Taxonomy" id="45130"/>
    <lineage>
        <taxon>Eukaryota</taxon>
        <taxon>Fungi</taxon>
        <taxon>Dikarya</taxon>
        <taxon>Ascomycota</taxon>
        <taxon>Pezizomycotina</taxon>
        <taxon>Dothideomycetes</taxon>
        <taxon>Pleosporomycetidae</taxon>
        <taxon>Pleosporales</taxon>
        <taxon>Pleosporineae</taxon>
        <taxon>Pleosporaceae</taxon>
        <taxon>Bipolaris</taxon>
    </lineage>
</organism>
<dbReference type="InterPro" id="IPR052517">
    <property type="entry name" value="GlcG_carb_metab_protein"/>
</dbReference>
<dbReference type="SUPFAM" id="SSF143744">
    <property type="entry name" value="GlcG-like"/>
    <property type="match status" value="1"/>
</dbReference>
<dbReference type="OMA" id="QDEHCAQ"/>
<dbReference type="PANTHER" id="PTHR34309">
    <property type="entry name" value="SLR1406 PROTEIN"/>
    <property type="match status" value="1"/>
</dbReference>
<feature type="signal peptide" evidence="1">
    <location>
        <begin position="1"/>
        <end position="19"/>
    </location>
</feature>
<evidence type="ECO:0000313" key="3">
    <source>
        <dbReference type="Proteomes" id="UP000624244"/>
    </source>
</evidence>
<feature type="chain" id="PRO_5034748766" description="DUF336-domain-containing protein" evidence="1">
    <location>
        <begin position="20"/>
        <end position="187"/>
    </location>
</feature>
<proteinExistence type="predicted"/>
<evidence type="ECO:0008006" key="4">
    <source>
        <dbReference type="Google" id="ProtNLM"/>
    </source>
</evidence>
<dbReference type="PANTHER" id="PTHR34309:SF1">
    <property type="entry name" value="PROTEIN GLCG"/>
    <property type="match status" value="1"/>
</dbReference>
<dbReference type="Pfam" id="PF03928">
    <property type="entry name" value="HbpS-like"/>
    <property type="match status" value="1"/>
</dbReference>
<protein>
    <recommendedName>
        <fullName evidence="4">DUF336-domain-containing protein</fullName>
    </recommendedName>
</protein>
<reference evidence="2" key="1">
    <citation type="submission" date="2019-11" db="EMBL/GenBank/DDBJ databases">
        <title>Bipolaris sorokiniana Genome sequencing.</title>
        <authorList>
            <person name="Wang H."/>
        </authorList>
    </citation>
    <scope>NUCLEOTIDE SEQUENCE</scope>
</reference>
<evidence type="ECO:0000256" key="1">
    <source>
        <dbReference type="SAM" id="SignalP"/>
    </source>
</evidence>
<sequence>MHFLSTIVSIASLSALASAQPGPGPAPAPAPPVAQMNNTNGIGSMPAQRFVISADQAQTVIKAAIANATALQIPENIAIVDPAGMLVAFHRMDNAYLGSIDISQKKARTAVLFNGLSSGDLYAAVQPGAPLYSAENSNGGLIVFGGGLPIYLNGRLIGGVGVSGGSVEQDLSAAFAGVEGLGASSKA</sequence>
<evidence type="ECO:0000313" key="2">
    <source>
        <dbReference type="EMBL" id="KAF5846820.1"/>
    </source>
</evidence>
<accession>A0A8H5ZCK3</accession>
<name>A0A8H5ZCK3_COCSA</name>
<dbReference type="Proteomes" id="UP000624244">
    <property type="component" value="Unassembled WGS sequence"/>
</dbReference>
<dbReference type="AlphaFoldDB" id="A0A8H5ZCK3"/>
<dbReference type="Gene3D" id="3.30.450.150">
    <property type="entry name" value="Haem-degrading domain"/>
    <property type="match status" value="1"/>
</dbReference>
<comment type="caution">
    <text evidence="2">The sequence shown here is derived from an EMBL/GenBank/DDBJ whole genome shotgun (WGS) entry which is preliminary data.</text>
</comment>